<evidence type="ECO:0000259" key="3">
    <source>
        <dbReference type="SMART" id="SM00642"/>
    </source>
</evidence>
<dbReference type="InterPro" id="IPR013780">
    <property type="entry name" value="Glyco_hydro_b"/>
</dbReference>
<keyword evidence="1" id="KW-0378">Hydrolase</keyword>
<dbReference type="InterPro" id="IPR013783">
    <property type="entry name" value="Ig-like_fold"/>
</dbReference>
<evidence type="ECO:0000256" key="2">
    <source>
        <dbReference type="ARBA" id="ARBA00023295"/>
    </source>
</evidence>
<dbReference type="EMBL" id="LS974202">
    <property type="protein sequence ID" value="SSC12498.1"/>
    <property type="molecule type" value="Genomic_DNA"/>
</dbReference>
<dbReference type="PANTHER" id="PTHR10357">
    <property type="entry name" value="ALPHA-AMYLASE FAMILY MEMBER"/>
    <property type="match status" value="1"/>
</dbReference>
<dbReference type="Gene3D" id="2.60.40.10">
    <property type="entry name" value="Immunoglobulins"/>
    <property type="match status" value="1"/>
</dbReference>
<proteinExistence type="predicted"/>
<keyword evidence="2 4" id="KW-0326">Glycosidase</keyword>
<feature type="domain" description="Glycosyl hydrolase family 13 catalytic" evidence="3">
    <location>
        <begin position="218"/>
        <end position="582"/>
    </location>
</feature>
<dbReference type="InterPro" id="IPR017853">
    <property type="entry name" value="GH"/>
</dbReference>
<evidence type="ECO:0000256" key="1">
    <source>
        <dbReference type="ARBA" id="ARBA00022801"/>
    </source>
</evidence>
<dbReference type="CDD" id="cd11338">
    <property type="entry name" value="AmyAc_CMD"/>
    <property type="match status" value="1"/>
</dbReference>
<name>A0A7Z7PR79_9BACT</name>
<dbReference type="RefSeq" id="WP_169698812.1">
    <property type="nucleotide sequence ID" value="NZ_LS974202.1"/>
</dbReference>
<dbReference type="InterPro" id="IPR014756">
    <property type="entry name" value="Ig_E-set"/>
</dbReference>
<dbReference type="SUPFAM" id="SSF51445">
    <property type="entry name" value="(Trans)glycosidases"/>
    <property type="match status" value="1"/>
</dbReference>
<dbReference type="GO" id="GO:0016798">
    <property type="term" value="F:hydrolase activity, acting on glycosyl bonds"/>
    <property type="evidence" value="ECO:0007669"/>
    <property type="project" value="UniProtKB-KW"/>
</dbReference>
<dbReference type="AlphaFoldDB" id="A0A7Z7PR79"/>
<gene>
    <name evidence="4" type="ORF">MESINF_1049</name>
</gene>
<organism evidence="4 5">
    <name type="scientific">Mesotoga infera</name>
    <dbReference type="NCBI Taxonomy" id="1236046"/>
    <lineage>
        <taxon>Bacteria</taxon>
        <taxon>Thermotogati</taxon>
        <taxon>Thermotogota</taxon>
        <taxon>Thermotogae</taxon>
        <taxon>Kosmotogales</taxon>
        <taxon>Kosmotogaceae</taxon>
        <taxon>Mesotoga</taxon>
    </lineage>
</organism>
<dbReference type="SUPFAM" id="SSF51011">
    <property type="entry name" value="Glycosyl hydrolase domain"/>
    <property type="match status" value="1"/>
</dbReference>
<dbReference type="Proteomes" id="UP000250796">
    <property type="component" value="Chromosome MESINF"/>
</dbReference>
<dbReference type="SMART" id="SM00642">
    <property type="entry name" value="Aamy"/>
    <property type="match status" value="1"/>
</dbReference>
<dbReference type="Gene3D" id="2.60.40.1180">
    <property type="entry name" value="Golgi alpha-mannosidase II"/>
    <property type="match status" value="1"/>
</dbReference>
<evidence type="ECO:0000313" key="4">
    <source>
        <dbReference type="EMBL" id="SSC12498.1"/>
    </source>
</evidence>
<dbReference type="InterPro" id="IPR045857">
    <property type="entry name" value="O16G_dom_2"/>
</dbReference>
<sequence>MKAKISLIFFMILVAGFLYAVQFFVNHDSTPLLSVVETGEVRSMEPLENNWWWVEIQLQPGVYHYFFESGGERFTDPGNSRTAMVDGQEVSIVTVGDDSIRHIISDRDYFNPVNEGEIYLAVSTPSDGDYRVVAVSGGERFELIYSRDFGNIRFYRSRPLALEEVSYYFEIHRGEETLFLDATGLKNYLERPFEFSLQALPVSFFDTPEWSKGALYYQIFPERFANGNPGNDPENVQQWYIDTKTANLGGDGFFGGDLQGIIDRFDHLLGLGVEAIYLNPIFESPSSHKYDTQDYMRIDDNFGDDEIFEELSSLAHDHGIRLILDGVFNHTGYDFFAFKDLRESGESSPYKDWYFVKSFPIRKVRDRALSYVGWNGYAYMPKVNSLNPQWQDYIKRLVEKYDIDGVGGWRLDVATEVAPEFWSDFFRPLVKSLDEEMILVAEFWGDAKSLLRGKSFDSAMNYPFKDAVVEYVFRAGNSAGRFVAMTNFYLNAYPPQTLHSLWNILDSHDTERIMTLAFNQRDLMKIAVAIQMTFIGSPVIYYGDEVGMKGGKDPENRAPMIWDDQRWDMEIYNFYRKLIEIRKTHTALKTGDYSVLASEGPVLGYIRSLGEDRVIVLTNPSRERATFTVSLEGRYVENLTGREFDFKPGAFEIPPTTVWILTPAGER</sequence>
<dbReference type="Gene3D" id="3.90.400.10">
    <property type="entry name" value="Oligo-1,6-glucosidase, Domain 2"/>
    <property type="match status" value="1"/>
</dbReference>
<dbReference type="InterPro" id="IPR006047">
    <property type="entry name" value="GH13_cat_dom"/>
</dbReference>
<keyword evidence="5" id="KW-1185">Reference proteome</keyword>
<protein>
    <submittedName>
        <fullName evidence="4">Glycosidase</fullName>
    </submittedName>
</protein>
<dbReference type="SUPFAM" id="SSF81296">
    <property type="entry name" value="E set domains"/>
    <property type="match status" value="1"/>
</dbReference>
<dbReference type="Gene3D" id="3.20.20.80">
    <property type="entry name" value="Glycosidases"/>
    <property type="match status" value="1"/>
</dbReference>
<evidence type="ECO:0000313" key="5">
    <source>
        <dbReference type="Proteomes" id="UP000250796"/>
    </source>
</evidence>
<dbReference type="Pfam" id="PF00128">
    <property type="entry name" value="Alpha-amylase"/>
    <property type="match status" value="1"/>
</dbReference>
<accession>A0A7Z7PR79</accession>
<dbReference type="PANTHER" id="PTHR10357:SF210">
    <property type="entry name" value="MALTODEXTRIN GLUCOSIDASE"/>
    <property type="match status" value="1"/>
</dbReference>
<dbReference type="GO" id="GO:0005975">
    <property type="term" value="P:carbohydrate metabolic process"/>
    <property type="evidence" value="ECO:0007669"/>
    <property type="project" value="InterPro"/>
</dbReference>
<dbReference type="KEGG" id="minf:MESINF_1049"/>
<reference evidence="4 5" key="1">
    <citation type="submission" date="2017-01" db="EMBL/GenBank/DDBJ databases">
        <authorList>
            <person name="Erauso G."/>
        </authorList>
    </citation>
    <scope>NUCLEOTIDE SEQUENCE [LARGE SCALE GENOMIC DNA]</scope>
    <source>
        <strain evidence="4">MESINF1</strain>
    </source>
</reference>